<organism evidence="2 3">
    <name type="scientific">Leptospira sarikeiensis</name>
    <dbReference type="NCBI Taxonomy" id="2484943"/>
    <lineage>
        <taxon>Bacteria</taxon>
        <taxon>Pseudomonadati</taxon>
        <taxon>Spirochaetota</taxon>
        <taxon>Spirochaetia</taxon>
        <taxon>Leptospirales</taxon>
        <taxon>Leptospiraceae</taxon>
        <taxon>Leptospira</taxon>
    </lineage>
</organism>
<evidence type="ECO:0000256" key="1">
    <source>
        <dbReference type="SAM" id="Phobius"/>
    </source>
</evidence>
<feature type="transmembrane region" description="Helical" evidence="1">
    <location>
        <begin position="20"/>
        <end position="40"/>
    </location>
</feature>
<keyword evidence="1" id="KW-1133">Transmembrane helix</keyword>
<name>A0A4R9K4T3_9LEPT</name>
<evidence type="ECO:0000313" key="3">
    <source>
        <dbReference type="Proteomes" id="UP000297762"/>
    </source>
</evidence>
<keyword evidence="1" id="KW-0472">Membrane</keyword>
<dbReference type="RefSeq" id="WP_135649566.1">
    <property type="nucleotide sequence ID" value="NZ_RQGF01000027.1"/>
</dbReference>
<proteinExistence type="predicted"/>
<dbReference type="AlphaFoldDB" id="A0A4R9K4T3"/>
<keyword evidence="3" id="KW-1185">Reference proteome</keyword>
<gene>
    <name evidence="2" type="ORF">EHQ64_11125</name>
</gene>
<comment type="caution">
    <text evidence="2">The sequence shown here is derived from an EMBL/GenBank/DDBJ whole genome shotgun (WGS) entry which is preliminary data.</text>
</comment>
<accession>A0A4R9K4T3</accession>
<keyword evidence="1" id="KW-0812">Transmembrane</keyword>
<evidence type="ECO:0000313" key="2">
    <source>
        <dbReference type="EMBL" id="TGL61162.1"/>
    </source>
</evidence>
<dbReference type="EMBL" id="RQGF01000027">
    <property type="protein sequence ID" value="TGL61162.1"/>
    <property type="molecule type" value="Genomic_DNA"/>
</dbReference>
<sequence length="283" mass="32802">MSAMGDLYNEVKLRLKNPNFSPIIIGFLLANFDPIFLFIYKMRMNTTHYFDVERHLKSLHFSFGENVFKTFCYILFFLAIRILVPKIYSIVDEFFKSITVNILRKIQKIDLKEENANLNLKFKTLQSAYWGFHTILQPGNSAFVSAIAATDTKWQHGKIDSTVSEGDAVSFDNNRNIFIKAIKRRPDGIYLKKTNNDFGIVVAKGYIKLKALDGNIEKRPARYTINFENGKWEEYIPSDEVEPTLLTADYIKLDVTQEHYIINLDQNVAAYSPFELMGMKNFQ</sequence>
<feature type="transmembrane region" description="Helical" evidence="1">
    <location>
        <begin position="61"/>
        <end position="84"/>
    </location>
</feature>
<protein>
    <submittedName>
        <fullName evidence="2">Uncharacterized protein</fullName>
    </submittedName>
</protein>
<dbReference type="Proteomes" id="UP000297762">
    <property type="component" value="Unassembled WGS sequence"/>
</dbReference>
<reference evidence="2" key="1">
    <citation type="journal article" date="2019" name="PLoS Negl. Trop. Dis.">
        <title>Revisiting the worldwide diversity of Leptospira species in the environment.</title>
        <authorList>
            <person name="Vincent A.T."/>
            <person name="Schiettekatte O."/>
            <person name="Bourhy P."/>
            <person name="Veyrier F.J."/>
            <person name="Picardeau M."/>
        </authorList>
    </citation>
    <scope>NUCLEOTIDE SEQUENCE [LARGE SCALE GENOMIC DNA]</scope>
    <source>
        <strain evidence="2">201702455</strain>
    </source>
</reference>